<keyword evidence="2" id="KW-1185">Reference proteome</keyword>
<gene>
    <name evidence="1" type="ORF">K3G42_017108</name>
</gene>
<sequence>MRLAKQAHRTSWPLRGDICPAPRYFVSSFPARYGIAFEESPLAGWENRSAETMARHFRVRSPVQRFCLGSELVAAFLASSFHLRNQQFSKGRYANPYVADECVAILRAPHLPMMELTSPGGE</sequence>
<evidence type="ECO:0000313" key="2">
    <source>
        <dbReference type="Proteomes" id="UP000827872"/>
    </source>
</evidence>
<reference evidence="1" key="1">
    <citation type="submission" date="2021-08" db="EMBL/GenBank/DDBJ databases">
        <title>The first chromosome-level gecko genome reveals the dynamic sex chromosomes of Neotropical dwarf geckos (Sphaerodactylidae: Sphaerodactylus).</title>
        <authorList>
            <person name="Pinto B.J."/>
            <person name="Keating S.E."/>
            <person name="Gamble T."/>
        </authorList>
    </citation>
    <scope>NUCLEOTIDE SEQUENCE</scope>
    <source>
        <strain evidence="1">TG3544</strain>
    </source>
</reference>
<proteinExistence type="predicted"/>
<name>A0ACB8F9A5_9SAUR</name>
<dbReference type="Proteomes" id="UP000827872">
    <property type="component" value="Linkage Group LG08"/>
</dbReference>
<comment type="caution">
    <text evidence="1">The sequence shown here is derived from an EMBL/GenBank/DDBJ whole genome shotgun (WGS) entry which is preliminary data.</text>
</comment>
<dbReference type="EMBL" id="CM037621">
    <property type="protein sequence ID" value="KAH8001832.1"/>
    <property type="molecule type" value="Genomic_DNA"/>
</dbReference>
<protein>
    <submittedName>
        <fullName evidence="1">Uncharacterized protein</fullName>
    </submittedName>
</protein>
<accession>A0ACB8F9A5</accession>
<evidence type="ECO:0000313" key="1">
    <source>
        <dbReference type="EMBL" id="KAH8001832.1"/>
    </source>
</evidence>
<organism evidence="1 2">
    <name type="scientific">Sphaerodactylus townsendi</name>
    <dbReference type="NCBI Taxonomy" id="933632"/>
    <lineage>
        <taxon>Eukaryota</taxon>
        <taxon>Metazoa</taxon>
        <taxon>Chordata</taxon>
        <taxon>Craniata</taxon>
        <taxon>Vertebrata</taxon>
        <taxon>Euteleostomi</taxon>
        <taxon>Lepidosauria</taxon>
        <taxon>Squamata</taxon>
        <taxon>Bifurcata</taxon>
        <taxon>Gekkota</taxon>
        <taxon>Sphaerodactylidae</taxon>
        <taxon>Sphaerodactylus</taxon>
    </lineage>
</organism>